<evidence type="ECO:0000313" key="2">
    <source>
        <dbReference type="Proteomes" id="UP001597277"/>
    </source>
</evidence>
<proteinExistence type="predicted"/>
<organism evidence="1 2">
    <name type="scientific">Georgenia deserti</name>
    <dbReference type="NCBI Taxonomy" id="2093781"/>
    <lineage>
        <taxon>Bacteria</taxon>
        <taxon>Bacillati</taxon>
        <taxon>Actinomycetota</taxon>
        <taxon>Actinomycetes</taxon>
        <taxon>Micrococcales</taxon>
        <taxon>Bogoriellaceae</taxon>
        <taxon>Georgenia</taxon>
    </lineage>
</organism>
<dbReference type="Pfam" id="PF20102">
    <property type="entry name" value="DUF6492"/>
    <property type="match status" value="1"/>
</dbReference>
<keyword evidence="2" id="KW-1185">Reference proteome</keyword>
<reference evidence="2" key="1">
    <citation type="journal article" date="2019" name="Int. J. Syst. Evol. Microbiol.">
        <title>The Global Catalogue of Microorganisms (GCM) 10K type strain sequencing project: providing services to taxonomists for standard genome sequencing and annotation.</title>
        <authorList>
            <consortium name="The Broad Institute Genomics Platform"/>
            <consortium name="The Broad Institute Genome Sequencing Center for Infectious Disease"/>
            <person name="Wu L."/>
            <person name="Ma J."/>
        </authorList>
    </citation>
    <scope>NUCLEOTIDE SEQUENCE [LARGE SCALE GENOMIC DNA]</scope>
    <source>
        <strain evidence="2">JCM 17130</strain>
    </source>
</reference>
<name>A0ABW4LC62_9MICO</name>
<dbReference type="InterPro" id="IPR045499">
    <property type="entry name" value="DUF6492"/>
</dbReference>
<comment type="caution">
    <text evidence="1">The sequence shown here is derived from an EMBL/GenBank/DDBJ whole genome shotgun (WGS) entry which is preliminary data.</text>
</comment>
<sequence>MTYGPLTAPSGDELEILTPSYAPDLELCRDLVASVRRFAPTGTRHRIIVPEHDRDLFAPLANATVSVETVQDVLPGALRRLPRMNTWIDIHAPWPPVRGWVAQQLVKLAAVAASPARSVLVVDSDVVFVRPFALRDYTAGASQVLYRLPDAVDRRMSRHMLWDDTARQLLGLPATATARRHDYICWPCLWNPAVVRGMLQRVSAQAGGRPWTRVIGRCLHVSEMVLYGVFVDEIVSDTEVVTHIDEMRCLTQPDEVAFDHSAMDQFIAGLRPRDVAVMVSARSGTPLQVRREAILRATSALGQ</sequence>
<evidence type="ECO:0000313" key="1">
    <source>
        <dbReference type="EMBL" id="MFD1719774.1"/>
    </source>
</evidence>
<protein>
    <submittedName>
        <fullName evidence="1">DUF6492 family protein</fullName>
    </submittedName>
</protein>
<dbReference type="RefSeq" id="WP_388010738.1">
    <property type="nucleotide sequence ID" value="NZ_JBHUEE010000013.1"/>
</dbReference>
<gene>
    <name evidence="1" type="ORF">ACFSE6_18165</name>
</gene>
<dbReference type="Proteomes" id="UP001597277">
    <property type="component" value="Unassembled WGS sequence"/>
</dbReference>
<accession>A0ABW4LC62</accession>
<dbReference type="EMBL" id="JBHUEE010000013">
    <property type="protein sequence ID" value="MFD1719774.1"/>
    <property type="molecule type" value="Genomic_DNA"/>
</dbReference>